<feature type="compositionally biased region" description="Low complexity" evidence="6">
    <location>
        <begin position="83"/>
        <end position="99"/>
    </location>
</feature>
<protein>
    <recommendedName>
        <fullName evidence="11">Zinc finger CCCH domain-containing protein 62</fullName>
    </recommendedName>
</protein>
<feature type="region of interest" description="Disordered" evidence="6">
    <location>
        <begin position="81"/>
        <end position="102"/>
    </location>
</feature>
<feature type="domain" description="C3H1-type" evidence="7">
    <location>
        <begin position="687"/>
        <end position="713"/>
    </location>
</feature>
<dbReference type="SUPFAM" id="SSF90229">
    <property type="entry name" value="CCCH zinc finger"/>
    <property type="match status" value="1"/>
</dbReference>
<organism evidence="9 10">
    <name type="scientific">Trapa natans</name>
    <name type="common">Water chestnut</name>
    <dbReference type="NCBI Taxonomy" id="22666"/>
    <lineage>
        <taxon>Eukaryota</taxon>
        <taxon>Viridiplantae</taxon>
        <taxon>Streptophyta</taxon>
        <taxon>Embryophyta</taxon>
        <taxon>Tracheophyta</taxon>
        <taxon>Spermatophyta</taxon>
        <taxon>Magnoliopsida</taxon>
        <taxon>eudicotyledons</taxon>
        <taxon>Gunneridae</taxon>
        <taxon>Pentapetalae</taxon>
        <taxon>rosids</taxon>
        <taxon>malvids</taxon>
        <taxon>Myrtales</taxon>
        <taxon>Lythraceae</taxon>
        <taxon>Trapa</taxon>
    </lineage>
</organism>
<dbReference type="InterPro" id="IPR056116">
    <property type="entry name" value="DUF7699"/>
</dbReference>
<dbReference type="InterPro" id="IPR036855">
    <property type="entry name" value="Znf_CCCH_sf"/>
</dbReference>
<evidence type="ECO:0000256" key="3">
    <source>
        <dbReference type="ARBA" id="ARBA00022771"/>
    </source>
</evidence>
<dbReference type="PROSITE" id="PS50800">
    <property type="entry name" value="SAP"/>
    <property type="match status" value="1"/>
</dbReference>
<dbReference type="PANTHER" id="PTHR35323:SF5">
    <property type="entry name" value="ZINC FINGER CCCH DOMAIN-CONTAINING PROTEIN 62"/>
    <property type="match status" value="1"/>
</dbReference>
<dbReference type="Pfam" id="PF05564">
    <property type="entry name" value="Auxin_repressed"/>
    <property type="match status" value="1"/>
</dbReference>
<proteinExistence type="inferred from homology"/>
<sequence>MGFLHQLWDETLAGPAPESGLDKLRKYDSFPASRSAPVAAPPGVPINITRSITVLKSNNNGNGYKSSNPRFVRNVSVENAGCSSPVSPIGPSTPGTPTSPMTPPADFKKFTRREAPAGPYQHAEPRSLTVYDWRRRRRRKMTMFTVYLTSCRLRHIVEYDRTGKSNPSMETDEDYSGSNESLSGYDSDDYDDSSFEILEGALSELSVKRKKKGKLAAFEDSDSSDGEGAVEADVAIPELDEEDQKSLESVLKIIQDGEIEKLKVDQCKVYLRKNGLRLTGNKATLIQRIKEHLEIIHGGGEKKYPVSSFVMNCKGDACTGDVVMFEQNVYDQFNLASRRGPPTGRRIIVGRIIKESYGAAKQQHTFTIEVLWSKGDNPLPPLHPLLVKGRNLYRFNTMRQKWQDEAKRQNILTEKHCRGSLARSDREIRLWEKGQRKALKTKSLPRKEKEKNQAHSNSTLSMKNDAVESSKAGSSINKVLLHQQGRETHHLQAPKSGLSTNNSVRSVGHSQHPFILLGQQGRNNCVNMMNGTVESSKSGSSINNVLLHQQGRESHHCQTPKSSLSVTNSVRSVGHTQNPFIMLGQQGRYNCANMMNGIVESSKSGSSINNVMLHQQGRETHHFQAPKSGLSVINLVRSAGHTQHSYILLGQQGRNNCANMMNEVRRPLGNINQCPRAQMQGQRDGVKRQVLCRYFDEGRCRFGDNCKFLHAHRRANLQEKPEVLR</sequence>
<dbReference type="Pfam" id="PF24766">
    <property type="entry name" value="DUF7699"/>
    <property type="match status" value="1"/>
</dbReference>
<dbReference type="SUPFAM" id="SSF68906">
    <property type="entry name" value="SAP domain"/>
    <property type="match status" value="1"/>
</dbReference>
<comment type="similarity">
    <text evidence="1">Belongs to the DRM1/ARP family.</text>
</comment>
<evidence type="ECO:0000256" key="5">
    <source>
        <dbReference type="PROSITE-ProRule" id="PRU00723"/>
    </source>
</evidence>
<dbReference type="PANTHER" id="PTHR35323">
    <property type="entry name" value="SAP DOMAIN-CONTAINING PROTEIN"/>
    <property type="match status" value="1"/>
</dbReference>
<keyword evidence="4 5" id="KW-0862">Zinc</keyword>
<dbReference type="Pfam" id="PF18044">
    <property type="entry name" value="zf-CCCH_4"/>
    <property type="match status" value="1"/>
</dbReference>
<feature type="region of interest" description="Disordered" evidence="6">
    <location>
        <begin position="487"/>
        <end position="506"/>
    </location>
</feature>
<dbReference type="Pfam" id="PF02037">
    <property type="entry name" value="SAP"/>
    <property type="match status" value="1"/>
</dbReference>
<keyword evidence="3 5" id="KW-0863">Zinc-finger</keyword>
<dbReference type="AlphaFoldDB" id="A0AAN7LTG9"/>
<dbReference type="Gene3D" id="4.10.1000.10">
    <property type="entry name" value="Zinc finger, CCCH-type"/>
    <property type="match status" value="1"/>
</dbReference>
<dbReference type="Gene3D" id="1.10.720.30">
    <property type="entry name" value="SAP domain"/>
    <property type="match status" value="1"/>
</dbReference>
<evidence type="ECO:0000256" key="6">
    <source>
        <dbReference type="SAM" id="MobiDB-lite"/>
    </source>
</evidence>
<dbReference type="EMBL" id="JAXQNO010000009">
    <property type="protein sequence ID" value="KAK4791439.1"/>
    <property type="molecule type" value="Genomic_DNA"/>
</dbReference>
<name>A0AAN7LTG9_TRANT</name>
<evidence type="ECO:0000313" key="10">
    <source>
        <dbReference type="Proteomes" id="UP001346149"/>
    </source>
</evidence>
<evidence type="ECO:0000313" key="9">
    <source>
        <dbReference type="EMBL" id="KAK4791439.1"/>
    </source>
</evidence>
<dbReference type="InterPro" id="IPR008406">
    <property type="entry name" value="DRM/ARP"/>
</dbReference>
<evidence type="ECO:0000256" key="1">
    <source>
        <dbReference type="ARBA" id="ARBA00010502"/>
    </source>
</evidence>
<feature type="region of interest" description="Disordered" evidence="6">
    <location>
        <begin position="162"/>
        <end position="187"/>
    </location>
</feature>
<evidence type="ECO:0000256" key="2">
    <source>
        <dbReference type="ARBA" id="ARBA00022723"/>
    </source>
</evidence>
<evidence type="ECO:0000259" key="7">
    <source>
        <dbReference type="PROSITE" id="PS50103"/>
    </source>
</evidence>
<comment type="caution">
    <text evidence="9">The sequence shown here is derived from an EMBL/GenBank/DDBJ whole genome shotgun (WGS) entry which is preliminary data.</text>
</comment>
<feature type="domain" description="SAP" evidence="8">
    <location>
        <begin position="259"/>
        <end position="293"/>
    </location>
</feature>
<dbReference type="InterPro" id="IPR003034">
    <property type="entry name" value="SAP_dom"/>
</dbReference>
<evidence type="ECO:0000259" key="8">
    <source>
        <dbReference type="PROSITE" id="PS50800"/>
    </source>
</evidence>
<evidence type="ECO:0000256" key="4">
    <source>
        <dbReference type="ARBA" id="ARBA00022833"/>
    </source>
</evidence>
<feature type="region of interest" description="Disordered" evidence="6">
    <location>
        <begin position="433"/>
        <end position="471"/>
    </location>
</feature>
<accession>A0AAN7LTG9</accession>
<reference evidence="9 10" key="1">
    <citation type="journal article" date="2023" name="Hortic Res">
        <title>Pangenome of water caltrop reveals structural variations and asymmetric subgenome divergence after allopolyploidization.</title>
        <authorList>
            <person name="Zhang X."/>
            <person name="Chen Y."/>
            <person name="Wang L."/>
            <person name="Yuan Y."/>
            <person name="Fang M."/>
            <person name="Shi L."/>
            <person name="Lu R."/>
            <person name="Comes H.P."/>
            <person name="Ma Y."/>
            <person name="Chen Y."/>
            <person name="Huang G."/>
            <person name="Zhou Y."/>
            <person name="Zheng Z."/>
            <person name="Qiu Y."/>
        </authorList>
    </citation>
    <scope>NUCLEOTIDE SEQUENCE [LARGE SCALE GENOMIC DNA]</scope>
    <source>
        <strain evidence="9">F231</strain>
    </source>
</reference>
<dbReference type="SMART" id="SM00356">
    <property type="entry name" value="ZnF_C3H1"/>
    <property type="match status" value="1"/>
</dbReference>
<evidence type="ECO:0008006" key="11">
    <source>
        <dbReference type="Google" id="ProtNLM"/>
    </source>
</evidence>
<dbReference type="GO" id="GO:0008270">
    <property type="term" value="F:zinc ion binding"/>
    <property type="evidence" value="ECO:0007669"/>
    <property type="project" value="UniProtKB-KW"/>
</dbReference>
<dbReference type="Proteomes" id="UP001346149">
    <property type="component" value="Unassembled WGS sequence"/>
</dbReference>
<feature type="zinc finger region" description="C3H1-type" evidence="5">
    <location>
        <begin position="687"/>
        <end position="713"/>
    </location>
</feature>
<dbReference type="InterPro" id="IPR000571">
    <property type="entry name" value="Znf_CCCH"/>
</dbReference>
<keyword evidence="10" id="KW-1185">Reference proteome</keyword>
<dbReference type="SMART" id="SM00513">
    <property type="entry name" value="SAP"/>
    <property type="match status" value="1"/>
</dbReference>
<dbReference type="InterPro" id="IPR041367">
    <property type="entry name" value="Znf-CCCH_4"/>
</dbReference>
<gene>
    <name evidence="9" type="ORF">SAY86_031852</name>
</gene>
<dbReference type="InterPro" id="IPR036361">
    <property type="entry name" value="SAP_dom_sf"/>
</dbReference>
<feature type="compositionally biased region" description="Polar residues" evidence="6">
    <location>
        <begin position="497"/>
        <end position="506"/>
    </location>
</feature>
<dbReference type="PROSITE" id="PS50103">
    <property type="entry name" value="ZF_C3H1"/>
    <property type="match status" value="1"/>
</dbReference>
<keyword evidence="2 5" id="KW-0479">Metal-binding</keyword>